<keyword evidence="4" id="KW-1185">Reference proteome</keyword>
<evidence type="ECO:0000313" key="4">
    <source>
        <dbReference type="Proteomes" id="UP000578343"/>
    </source>
</evidence>
<feature type="non-terminal residue" evidence="3">
    <location>
        <position position="358"/>
    </location>
</feature>
<feature type="non-terminal residue" evidence="3">
    <location>
        <position position="1"/>
    </location>
</feature>
<feature type="region of interest" description="Disordered" evidence="1">
    <location>
        <begin position="331"/>
        <end position="358"/>
    </location>
</feature>
<dbReference type="OrthoDB" id="9947694at2759"/>
<protein>
    <submittedName>
        <fullName evidence="3">CDCA2 protein</fullName>
    </submittedName>
</protein>
<dbReference type="AlphaFoldDB" id="A0A7K9ERE3"/>
<dbReference type="EMBL" id="VWZK01019038">
    <property type="protein sequence ID" value="NXG79328.1"/>
    <property type="molecule type" value="Genomic_DNA"/>
</dbReference>
<feature type="region of interest" description="Disordered" evidence="1">
    <location>
        <begin position="150"/>
        <end position="181"/>
    </location>
</feature>
<keyword evidence="2" id="KW-0472">Membrane</keyword>
<keyword evidence="2" id="KW-1133">Transmembrane helix</keyword>
<organism evidence="3 4">
    <name type="scientific">Baryphthengus martii</name>
    <name type="common">Rufous motmot</name>
    <dbReference type="NCBI Taxonomy" id="176943"/>
    <lineage>
        <taxon>Eukaryota</taxon>
        <taxon>Metazoa</taxon>
        <taxon>Chordata</taxon>
        <taxon>Craniata</taxon>
        <taxon>Vertebrata</taxon>
        <taxon>Euteleostomi</taxon>
        <taxon>Archelosauria</taxon>
        <taxon>Archosauria</taxon>
        <taxon>Dinosauria</taxon>
        <taxon>Saurischia</taxon>
        <taxon>Theropoda</taxon>
        <taxon>Coelurosauria</taxon>
        <taxon>Aves</taxon>
        <taxon>Neognathae</taxon>
        <taxon>Neoaves</taxon>
        <taxon>Telluraves</taxon>
        <taxon>Coraciimorphae</taxon>
        <taxon>Coraciiformes</taxon>
        <taxon>Momotidae</taxon>
        <taxon>Baryphthengus</taxon>
    </lineage>
</organism>
<gene>
    <name evidence="3" type="primary">Cdca2_0</name>
    <name evidence="3" type="ORF">BARMAR_R15191</name>
</gene>
<accession>A0A7K9ERE3</accession>
<evidence type="ECO:0000313" key="3">
    <source>
        <dbReference type="EMBL" id="NXG79328.1"/>
    </source>
</evidence>
<comment type="caution">
    <text evidence="3">The sequence shown here is derived from an EMBL/GenBank/DDBJ whole genome shotgun (WGS) entry which is preliminary data.</text>
</comment>
<feature type="compositionally biased region" description="Basic and acidic residues" evidence="1">
    <location>
        <begin position="215"/>
        <end position="232"/>
    </location>
</feature>
<evidence type="ECO:0000256" key="2">
    <source>
        <dbReference type="SAM" id="Phobius"/>
    </source>
</evidence>
<proteinExistence type="predicted"/>
<feature type="transmembrane region" description="Helical" evidence="2">
    <location>
        <begin position="31"/>
        <end position="54"/>
    </location>
</feature>
<keyword evidence="2" id="KW-0812">Transmembrane</keyword>
<feature type="region of interest" description="Disordered" evidence="1">
    <location>
        <begin position="288"/>
        <end position="311"/>
    </location>
</feature>
<feature type="transmembrane region" description="Helical" evidence="2">
    <location>
        <begin position="61"/>
        <end position="86"/>
    </location>
</feature>
<sequence>MASKKPLLSPIPEIPEVFSFVSSPDSPKANALWSGNMVLVLFCLGLSVASKFYFSSYTKYLLIISLSFGFVNYLFPILQKLFIFFFQFSSIVPDGKCASDPSDCFQQGEEAAGVKEAEESDSLVENKKLQGSLLNEAEQLTRIEFLEEENSDAHEGAQRTWCPQEDSVRGSAPRRRGRRSSTIYFPPVEKLEVIGNSLPVSSFNIEEVFSVPQPKKDSLEPFRRKSENSGEKRVRRSMRFHKDAEMEGLAWVQVPDEVEGPPLPASGRKTRRTVSMATLTETIHPREQNPIQFPAPGKENKGSVHPADGPCRRWRRKSLCVSTPQETRTWSQTRKRSVTHSVCGKDRSNQKHCKDVET</sequence>
<evidence type="ECO:0000256" key="1">
    <source>
        <dbReference type="SAM" id="MobiDB-lite"/>
    </source>
</evidence>
<feature type="compositionally biased region" description="Basic and acidic residues" evidence="1">
    <location>
        <begin position="343"/>
        <end position="358"/>
    </location>
</feature>
<reference evidence="3 4" key="1">
    <citation type="submission" date="2019-09" db="EMBL/GenBank/DDBJ databases">
        <title>Bird 10,000 Genomes (B10K) Project - Family phase.</title>
        <authorList>
            <person name="Zhang G."/>
        </authorList>
    </citation>
    <scope>NUCLEOTIDE SEQUENCE [LARGE SCALE GENOMIC DNA]</scope>
    <source>
        <strain evidence="3">B10K-DU-001-21</strain>
        <tissue evidence="3">Muscle</tissue>
    </source>
</reference>
<feature type="region of interest" description="Disordered" evidence="1">
    <location>
        <begin position="215"/>
        <end position="235"/>
    </location>
</feature>
<dbReference type="Proteomes" id="UP000578343">
    <property type="component" value="Unassembled WGS sequence"/>
</dbReference>
<name>A0A7K9ERE3_BARMA</name>